<dbReference type="RefSeq" id="WP_204892686.1">
    <property type="nucleotide sequence ID" value="NZ_JBHUFW010000004.1"/>
</dbReference>
<evidence type="ECO:0000256" key="2">
    <source>
        <dbReference type="HAMAP-Rule" id="MF_01444"/>
    </source>
</evidence>
<dbReference type="PANTHER" id="PTHR40037:SF1">
    <property type="entry name" value="PHOSPHOESTERASE SAOUHSC_00951-RELATED"/>
    <property type="match status" value="1"/>
</dbReference>
<dbReference type="NCBIfam" id="NF010223">
    <property type="entry name" value="PRK13679.1"/>
    <property type="match status" value="1"/>
</dbReference>
<dbReference type="PANTHER" id="PTHR40037">
    <property type="entry name" value="PHOSPHOESTERASE YJCG-RELATED"/>
    <property type="match status" value="1"/>
</dbReference>
<gene>
    <name evidence="3" type="ORF">ACFSDB_04985</name>
</gene>
<dbReference type="Gene3D" id="3.90.1140.10">
    <property type="entry name" value="Cyclic phosphodiesterase"/>
    <property type="match status" value="1"/>
</dbReference>
<protein>
    <recommendedName>
        <fullName evidence="2">Putative phosphoesterase ACFSDB_04985</fullName>
        <ecNumber evidence="2">3.1.-.-</ecNumber>
    </recommendedName>
</protein>
<keyword evidence="4" id="KW-1185">Reference proteome</keyword>
<comment type="similarity">
    <text evidence="2">Belongs to the 2H phosphoesterase superfamily. YjcG family.</text>
</comment>
<dbReference type="InterPro" id="IPR009097">
    <property type="entry name" value="Cyclic_Pdiesterase"/>
</dbReference>
<feature type="active site" description="Proton acceptor" evidence="2">
    <location>
        <position position="115"/>
    </location>
</feature>
<keyword evidence="1 2" id="KW-0378">Hydrolase</keyword>
<reference evidence="4" key="1">
    <citation type="journal article" date="2019" name="Int. J. Syst. Evol. Microbiol.">
        <title>The Global Catalogue of Microorganisms (GCM) 10K type strain sequencing project: providing services to taxonomists for standard genome sequencing and annotation.</title>
        <authorList>
            <consortium name="The Broad Institute Genomics Platform"/>
            <consortium name="The Broad Institute Genome Sequencing Center for Infectious Disease"/>
            <person name="Wu L."/>
            <person name="Ma J."/>
        </authorList>
    </citation>
    <scope>NUCLEOTIDE SEQUENCE [LARGE SCALE GENOMIC DNA]</scope>
    <source>
        <strain evidence="4">CGMCC 1.15475</strain>
    </source>
</reference>
<feature type="active site" description="Proton donor" evidence="2">
    <location>
        <position position="34"/>
    </location>
</feature>
<dbReference type="EMBL" id="JBHUFW010000004">
    <property type="protein sequence ID" value="MFD1862272.1"/>
    <property type="molecule type" value="Genomic_DNA"/>
</dbReference>
<dbReference type="HAMAP" id="MF_01444">
    <property type="entry name" value="2H_phosphoesterase_YjcG"/>
    <property type="match status" value="1"/>
</dbReference>
<name>A0ABW4QFE7_9BACL</name>
<organism evidence="3 4">
    <name type="scientific">Planococcus chinensis</name>
    <dbReference type="NCBI Taxonomy" id="272917"/>
    <lineage>
        <taxon>Bacteria</taxon>
        <taxon>Bacillati</taxon>
        <taxon>Bacillota</taxon>
        <taxon>Bacilli</taxon>
        <taxon>Bacillales</taxon>
        <taxon>Caryophanaceae</taxon>
        <taxon>Planococcus</taxon>
    </lineage>
</organism>
<evidence type="ECO:0000313" key="3">
    <source>
        <dbReference type="EMBL" id="MFD1862272.1"/>
    </source>
</evidence>
<dbReference type="Pfam" id="PF13563">
    <property type="entry name" value="2_5_RNA_ligase2"/>
    <property type="match status" value="1"/>
</dbReference>
<accession>A0ABW4QFE7</accession>
<dbReference type="Proteomes" id="UP001597273">
    <property type="component" value="Unassembled WGS sequence"/>
</dbReference>
<evidence type="ECO:0000313" key="4">
    <source>
        <dbReference type="Proteomes" id="UP001597273"/>
    </source>
</evidence>
<dbReference type="EC" id="3.1.-.-" evidence="2"/>
<comment type="caution">
    <text evidence="3">The sequence shown here is derived from an EMBL/GenBank/DDBJ whole genome shotgun (WGS) entry which is preliminary data.</text>
</comment>
<evidence type="ECO:0000256" key="1">
    <source>
        <dbReference type="ARBA" id="ARBA00022801"/>
    </source>
</evidence>
<proteinExistence type="inferred from homology"/>
<feature type="short sequence motif" description="HXTX 2" evidence="2">
    <location>
        <begin position="115"/>
        <end position="118"/>
    </location>
</feature>
<dbReference type="InterPro" id="IPR050580">
    <property type="entry name" value="2H_phosphoesterase_YjcG-like"/>
</dbReference>
<dbReference type="InterPro" id="IPR022932">
    <property type="entry name" value="YjcG"/>
</dbReference>
<sequence>MKYGVVVFPSKKLQDLANSYRKRYDPHYELITPHMTLKDAFEADESEIKGIITEIAEIAKRHKPFTLHTTRVSTFAPLTNTLYFKVDPNPEIIAIHEDLHSDFFGGPPKFSYVPHITIAQKMSDSEHADIFGQLKMVGVDHEETIDRFHILYQLEDGSWTVYDTFRLTGDEE</sequence>
<dbReference type="SUPFAM" id="SSF55144">
    <property type="entry name" value="LigT-like"/>
    <property type="match status" value="1"/>
</dbReference>
<feature type="short sequence motif" description="HXTX 1" evidence="2">
    <location>
        <begin position="34"/>
        <end position="37"/>
    </location>
</feature>